<evidence type="ECO:0000256" key="1">
    <source>
        <dbReference type="SAM" id="MobiDB-lite"/>
    </source>
</evidence>
<dbReference type="PANTHER" id="PTHR23193">
    <property type="entry name" value="NUCLEAR PORE COMPLEX PROTEIN NUP"/>
    <property type="match status" value="1"/>
</dbReference>
<dbReference type="GO" id="GO:0006405">
    <property type="term" value="P:RNA export from nucleus"/>
    <property type="evidence" value="ECO:0007669"/>
    <property type="project" value="TreeGrafter"/>
</dbReference>
<dbReference type="AlphaFoldDB" id="A0A7L1YF41"/>
<dbReference type="GO" id="GO:0017056">
    <property type="term" value="F:structural constituent of nuclear pore"/>
    <property type="evidence" value="ECO:0007669"/>
    <property type="project" value="TreeGrafter"/>
</dbReference>
<organism evidence="2 3">
    <name type="scientific">Scytalopus superciliaris</name>
    <dbReference type="NCBI Taxonomy" id="312124"/>
    <lineage>
        <taxon>Eukaryota</taxon>
        <taxon>Metazoa</taxon>
        <taxon>Chordata</taxon>
        <taxon>Craniata</taxon>
        <taxon>Vertebrata</taxon>
        <taxon>Euteleostomi</taxon>
        <taxon>Archelosauria</taxon>
        <taxon>Archosauria</taxon>
        <taxon>Dinosauria</taxon>
        <taxon>Saurischia</taxon>
        <taxon>Theropoda</taxon>
        <taxon>Coelurosauria</taxon>
        <taxon>Aves</taxon>
        <taxon>Neognathae</taxon>
        <taxon>Neoaves</taxon>
        <taxon>Telluraves</taxon>
        <taxon>Australaves</taxon>
        <taxon>Passeriformes</taxon>
        <taxon>Rhinocryptidae</taxon>
        <taxon>Scytalopus</taxon>
    </lineage>
</organism>
<feature type="compositionally biased region" description="Low complexity" evidence="1">
    <location>
        <begin position="128"/>
        <end position="137"/>
    </location>
</feature>
<dbReference type="GO" id="GO:0006606">
    <property type="term" value="P:protein import into nucleus"/>
    <property type="evidence" value="ECO:0007669"/>
    <property type="project" value="TreeGrafter"/>
</dbReference>
<dbReference type="EMBL" id="VXBX01002921">
    <property type="protein sequence ID" value="NXP20192.1"/>
    <property type="molecule type" value="Genomic_DNA"/>
</dbReference>
<proteinExistence type="predicted"/>
<accession>A0A7L1YF41</accession>
<feature type="compositionally biased region" description="Low complexity" evidence="1">
    <location>
        <begin position="167"/>
        <end position="180"/>
    </location>
</feature>
<feature type="compositionally biased region" description="Basic and acidic residues" evidence="1">
    <location>
        <begin position="188"/>
        <end position="199"/>
    </location>
</feature>
<dbReference type="InterPro" id="IPR026054">
    <property type="entry name" value="Nucleoporin"/>
</dbReference>
<dbReference type="GO" id="GO:0005643">
    <property type="term" value="C:nuclear pore"/>
    <property type="evidence" value="ECO:0007669"/>
    <property type="project" value="TreeGrafter"/>
</dbReference>
<feature type="region of interest" description="Disordered" evidence="1">
    <location>
        <begin position="166"/>
        <end position="263"/>
    </location>
</feature>
<dbReference type="Pfam" id="PF15229">
    <property type="entry name" value="POM121"/>
    <property type="match status" value="1"/>
</dbReference>
<keyword evidence="3" id="KW-1185">Reference proteome</keyword>
<feature type="compositionally biased region" description="Low complexity" evidence="1">
    <location>
        <begin position="228"/>
        <end position="238"/>
    </location>
</feature>
<comment type="caution">
    <text evidence="2">The sequence shown here is derived from an EMBL/GenBank/DDBJ whole genome shotgun (WGS) entry which is preliminary data.</text>
</comment>
<feature type="compositionally biased region" description="Low complexity" evidence="1">
    <location>
        <begin position="314"/>
        <end position="331"/>
    </location>
</feature>
<name>A0A7L1YF41_9PASS</name>
<feature type="compositionally biased region" description="Pro residues" evidence="1">
    <location>
        <begin position="362"/>
        <end position="374"/>
    </location>
</feature>
<feature type="compositionally biased region" description="Polar residues" evidence="1">
    <location>
        <begin position="296"/>
        <end position="305"/>
    </location>
</feature>
<feature type="compositionally biased region" description="Basic residues" evidence="1">
    <location>
        <begin position="1004"/>
        <end position="1014"/>
    </location>
</feature>
<evidence type="ECO:0000313" key="2">
    <source>
        <dbReference type="EMBL" id="NXP20192.1"/>
    </source>
</evidence>
<feature type="non-terminal residue" evidence="2">
    <location>
        <position position="1"/>
    </location>
</feature>
<sequence length="1014" mass="100679">GPLRSPVTVRIAPPAAGIARSPALEQLVSPLAFPATSSPDPCAKETVLNAIRESRKRAVEEEEEEDQTFGNDQESKRRRHDSSGSGQSAFEPLVANGAPASLIPKPGSLKRGLVSHCPDDCSNKRSRTSSLSSLNNTYTGGIPSSIRNAIASSYSSSRGLAQLWKRSGVSVSPLSSPASSRPQTPEWPLKRAREEESHRSNTSTPVKSDKELQTEKVVESPVWKKQNSLSPPSAPGSSGKRKRKIPLLSSLRGDQLVLPPPPQLGYSITSEDLDAEKKAMLQWFNSVLEDKADAVPSTTAETTPVSKPLAFAVTSPGPAPASTAPAPASSSLLDSLKKMQSSQAAPTALSPFPDSSGAAAAPQPPPSAAQPPAPAVSLESSSLPATSADTKPVPVLSTPAPAAPSTLGVQPPSSLAPPAFTELGPTPSKPPSFPKPSILFGMLNTPPASQPAVTVATAVPTTATAMPTAATAVPTTATAVPTTTTAMPAPIFKPIFGAVPKSESTAACTAVTSTTATVSVSSGPSSTSSTTTMFKPIFGSVTAASSPAKVSPFAFKPAAPVAPERPGASSPTPVFTGLPNIIFTTAATTATTQSSSTDATIKPVFSFGLTPPASTGPAASLAVTVTAATSTSAAQPFLFGAPASSAPSTDTTFATPGPMFQFGKLPPATATATTTVPGGPAFGQAPSNSTAAATTAGFSIFGSTTLTSSAPATTAPAPLTFGSSVSAFGSSFGTGTKPPPYPGTGNQPAFSTGAAESQVPASKPAAGPVSFAPPFSFGAPSAQSAAQPAFGSGGQPAFGTASAPGSFGTSSTQAAFGTTTSVFSFGTGTSTTSSFGAATQTTSSSASTAVFGTTPSPFTFGGAATTQAGPSAGAFGMGTPGLGSGSPAVAFSFGAGQSGAAPAAAPPFGSSLQQSTLAAPGQSTPFAFTMTSSTPNSKPAFGGAPAPTFGQSTPGAVGSGSSTLSFRTPSTPATGFGGVGLSFGSSAPAFSIGSGSKMGARQRLQARRQHTRKK</sequence>
<feature type="region of interest" description="Disordered" evidence="1">
    <location>
        <begin position="991"/>
        <end position="1014"/>
    </location>
</feature>
<dbReference type="GO" id="GO:0008139">
    <property type="term" value="F:nuclear localization sequence binding"/>
    <property type="evidence" value="ECO:0007669"/>
    <property type="project" value="TreeGrafter"/>
</dbReference>
<dbReference type="Proteomes" id="UP000580825">
    <property type="component" value="Unassembled WGS sequence"/>
</dbReference>
<feature type="non-terminal residue" evidence="2">
    <location>
        <position position="1014"/>
    </location>
</feature>
<dbReference type="PANTHER" id="PTHR23193:SF5">
    <property type="entry name" value="NUCLEAR ENVELOPE PORE MEMBRANE PROTEIN POM 121C-RELATED"/>
    <property type="match status" value="1"/>
</dbReference>
<feature type="region of interest" description="Disordered" evidence="1">
    <location>
        <begin position="733"/>
        <end position="767"/>
    </location>
</feature>
<feature type="compositionally biased region" description="Basic and acidic residues" evidence="1">
    <location>
        <begin position="207"/>
        <end position="218"/>
    </location>
</feature>
<feature type="region of interest" description="Disordered" evidence="1">
    <location>
        <begin position="54"/>
        <end position="145"/>
    </location>
</feature>
<evidence type="ECO:0000313" key="3">
    <source>
        <dbReference type="Proteomes" id="UP000580825"/>
    </source>
</evidence>
<reference evidence="2 3" key="1">
    <citation type="submission" date="2019-09" db="EMBL/GenBank/DDBJ databases">
        <title>Bird 10,000 Genomes (B10K) Project - Family phase.</title>
        <authorList>
            <person name="Zhang G."/>
        </authorList>
    </citation>
    <scope>NUCLEOTIDE SEQUENCE [LARGE SCALE GENOMIC DNA]</scope>
    <source>
        <strain evidence="2">B10K-DU-002-46</strain>
        <tissue evidence="2">Muscle</tissue>
    </source>
</reference>
<gene>
    <name evidence="2" type="primary">Pom121</name>
    <name evidence="2" type="ORF">SCYSUP_R12522</name>
</gene>
<feature type="region of interest" description="Disordered" evidence="1">
    <location>
        <begin position="782"/>
        <end position="811"/>
    </location>
</feature>
<feature type="region of interest" description="Disordered" evidence="1">
    <location>
        <begin position="293"/>
        <end position="437"/>
    </location>
</feature>
<feature type="compositionally biased region" description="Polar residues" evidence="1">
    <location>
        <begin position="378"/>
        <end position="389"/>
    </location>
</feature>
<protein>
    <submittedName>
        <fullName evidence="2">PO121 protein</fullName>
    </submittedName>
</protein>